<dbReference type="AlphaFoldDB" id="A0A495IKP9"/>
<proteinExistence type="predicted"/>
<dbReference type="SUPFAM" id="SSF52980">
    <property type="entry name" value="Restriction endonuclease-like"/>
    <property type="match status" value="1"/>
</dbReference>
<evidence type="ECO:0008006" key="3">
    <source>
        <dbReference type="Google" id="ProtNLM"/>
    </source>
</evidence>
<protein>
    <recommendedName>
        <fullName evidence="3">Very-short-patch-repair endonuclease</fullName>
    </recommendedName>
</protein>
<gene>
    <name evidence="1" type="ORF">C8E83_2845</name>
</gene>
<accession>A0A495IKP9</accession>
<reference evidence="1 2" key="1">
    <citation type="submission" date="2018-10" db="EMBL/GenBank/DDBJ databases">
        <title>Sequencing the genomes of 1000 actinobacteria strains.</title>
        <authorList>
            <person name="Klenk H.-P."/>
        </authorList>
    </citation>
    <scope>NUCLEOTIDE SEQUENCE [LARGE SCALE GENOMIC DNA]</scope>
    <source>
        <strain evidence="1 2">DSM 17894</strain>
    </source>
</reference>
<sequence>MHSLPPLLRDGAFRVGEALELGLPERRLRPGALPTPHHGVRAPRESASLVDRCRDVLPVLGTGQCFSHDTAAGLWGLPLPQGHRFDPLHVTSPTGGRPRRPGVVGHRAGTVTGTFVGALPVVEPLTAWAQCAALVPLDDVIAMGDALAGRWSKHATARELPIERLAATVRAWGSRRGARRLREAMRWIRPRVWSPRETALRLLLVRAGLPEPECNGEVTTAEGDLHADLVWRDARLAVEYEGDHHRTDRGQWRRDIARAELFADAGWRRVRATDDDLADPSRILRRISRHLTSGALQ</sequence>
<dbReference type="Gene3D" id="3.40.960.10">
    <property type="entry name" value="VSR Endonuclease"/>
    <property type="match status" value="1"/>
</dbReference>
<evidence type="ECO:0000313" key="2">
    <source>
        <dbReference type="Proteomes" id="UP000280008"/>
    </source>
</evidence>
<organism evidence="1 2">
    <name type="scientific">Frondihabitans australicus</name>
    <dbReference type="NCBI Taxonomy" id="386892"/>
    <lineage>
        <taxon>Bacteria</taxon>
        <taxon>Bacillati</taxon>
        <taxon>Actinomycetota</taxon>
        <taxon>Actinomycetes</taxon>
        <taxon>Micrococcales</taxon>
        <taxon>Microbacteriaceae</taxon>
        <taxon>Frondihabitans</taxon>
    </lineage>
</organism>
<dbReference type="Proteomes" id="UP000280008">
    <property type="component" value="Unassembled WGS sequence"/>
</dbReference>
<name>A0A495IKP9_9MICO</name>
<dbReference type="InterPro" id="IPR011335">
    <property type="entry name" value="Restrct_endonuc-II-like"/>
</dbReference>
<keyword evidence="2" id="KW-1185">Reference proteome</keyword>
<evidence type="ECO:0000313" key="1">
    <source>
        <dbReference type="EMBL" id="RKR75695.1"/>
    </source>
</evidence>
<dbReference type="EMBL" id="RBKS01000001">
    <property type="protein sequence ID" value="RKR75695.1"/>
    <property type="molecule type" value="Genomic_DNA"/>
</dbReference>
<comment type="caution">
    <text evidence="1">The sequence shown here is derived from an EMBL/GenBank/DDBJ whole genome shotgun (WGS) entry which is preliminary data.</text>
</comment>